<keyword evidence="2 6" id="KW-0547">Nucleotide-binding</keyword>
<dbReference type="SUPFAM" id="SSF53067">
    <property type="entry name" value="Actin-like ATPase domain"/>
    <property type="match status" value="2"/>
</dbReference>
<dbReference type="STRING" id="229920.ADM99_09760"/>
<protein>
    <recommendedName>
        <fullName evidence="6">Cell shape-determining protein MreB</fullName>
    </recommendedName>
</protein>
<keyword evidence="8" id="KW-1185">Reference proteome</keyword>
<keyword evidence="4 6" id="KW-0133">Cell shape</keyword>
<dbReference type="InterPro" id="IPR056546">
    <property type="entry name" value="MreB_MamK-like"/>
</dbReference>
<comment type="function">
    <text evidence="6">Forms membrane-associated dynamic filaments that are essential for cell shape determination. Acts by regulating cell wall synthesis and cell elongation, and thus cell shape. A feedback loop between cell geometry and MreB localization may maintain elongated cell shape by targeting cell wall growth to regions of negative cell wall curvature.</text>
</comment>
<dbReference type="RefSeq" id="WP_062420331.1">
    <property type="nucleotide sequence ID" value="NZ_BBYA01000001.1"/>
</dbReference>
<dbReference type="Gene3D" id="3.30.420.40">
    <property type="match status" value="2"/>
</dbReference>
<evidence type="ECO:0000313" key="7">
    <source>
        <dbReference type="EMBL" id="KPL71730.1"/>
    </source>
</evidence>
<dbReference type="InterPro" id="IPR004753">
    <property type="entry name" value="MreB"/>
</dbReference>
<dbReference type="GO" id="GO:0000902">
    <property type="term" value="P:cell morphogenesis"/>
    <property type="evidence" value="ECO:0007669"/>
    <property type="project" value="InterPro"/>
</dbReference>
<keyword evidence="1 6" id="KW-0963">Cytoplasm</keyword>
<evidence type="ECO:0000256" key="4">
    <source>
        <dbReference type="ARBA" id="ARBA00022960"/>
    </source>
</evidence>
<dbReference type="GO" id="GO:0008360">
    <property type="term" value="P:regulation of cell shape"/>
    <property type="evidence" value="ECO:0007669"/>
    <property type="project" value="UniProtKB-UniRule"/>
</dbReference>
<evidence type="ECO:0000256" key="6">
    <source>
        <dbReference type="HAMAP-Rule" id="MF_02207"/>
    </source>
</evidence>
<dbReference type="GO" id="GO:0005524">
    <property type="term" value="F:ATP binding"/>
    <property type="evidence" value="ECO:0007669"/>
    <property type="project" value="UniProtKB-KW"/>
</dbReference>
<dbReference type="CDD" id="cd10225">
    <property type="entry name" value="ASKHA_NBD_MreB-like"/>
    <property type="match status" value="1"/>
</dbReference>
<accession>A0A0N8GL77</accession>
<feature type="binding site" evidence="6">
    <location>
        <begin position="285"/>
        <end position="288"/>
    </location>
    <ligand>
        <name>ATP</name>
        <dbReference type="ChEBI" id="CHEBI:30616"/>
    </ligand>
</feature>
<comment type="similarity">
    <text evidence="5 6">Belongs to the FtsA/MreB family.</text>
</comment>
<dbReference type="AlphaFoldDB" id="A0A0N8GL77"/>
<comment type="caution">
    <text evidence="7">The sequence shown here is derived from an EMBL/GenBank/DDBJ whole genome shotgun (WGS) entry which is preliminary data.</text>
</comment>
<keyword evidence="3 6" id="KW-0067">ATP-binding</keyword>
<dbReference type="EMBL" id="LGCK01000010">
    <property type="protein sequence ID" value="KPL71730.1"/>
    <property type="molecule type" value="Genomic_DNA"/>
</dbReference>
<gene>
    <name evidence="6" type="primary">mreB</name>
    <name evidence="7" type="ORF">ADM99_09760</name>
</gene>
<dbReference type="PRINTS" id="PR01652">
    <property type="entry name" value="SHAPEPROTEIN"/>
</dbReference>
<dbReference type="Pfam" id="PF06723">
    <property type="entry name" value="MreB_Mbl"/>
    <property type="match status" value="1"/>
</dbReference>
<proteinExistence type="inferred from homology"/>
<dbReference type="Proteomes" id="UP000050430">
    <property type="component" value="Unassembled WGS sequence"/>
</dbReference>
<evidence type="ECO:0000256" key="5">
    <source>
        <dbReference type="ARBA" id="ARBA00023458"/>
    </source>
</evidence>
<evidence type="ECO:0000256" key="1">
    <source>
        <dbReference type="ARBA" id="ARBA00022490"/>
    </source>
</evidence>
<dbReference type="HAMAP" id="MF_02207">
    <property type="entry name" value="MreB"/>
    <property type="match status" value="1"/>
</dbReference>
<evidence type="ECO:0000256" key="3">
    <source>
        <dbReference type="ARBA" id="ARBA00022840"/>
    </source>
</evidence>
<reference evidence="7 8" key="1">
    <citation type="submission" date="2015-07" db="EMBL/GenBank/DDBJ databases">
        <title>Genome sequence of Leptolinea tardivitalis DSM 16556.</title>
        <authorList>
            <person name="Hemp J."/>
            <person name="Ward L.M."/>
            <person name="Pace L.A."/>
            <person name="Fischer W.W."/>
        </authorList>
    </citation>
    <scope>NUCLEOTIDE SEQUENCE [LARGE SCALE GENOMIC DNA]</scope>
    <source>
        <strain evidence="7 8">YMTK-2</strain>
    </source>
</reference>
<dbReference type="PANTHER" id="PTHR42749">
    <property type="entry name" value="CELL SHAPE-DETERMINING PROTEIN MREB"/>
    <property type="match status" value="1"/>
</dbReference>
<name>A0A0N8GL77_9CHLR</name>
<dbReference type="GO" id="GO:0005737">
    <property type="term" value="C:cytoplasm"/>
    <property type="evidence" value="ECO:0007669"/>
    <property type="project" value="UniProtKB-SubCell"/>
</dbReference>
<evidence type="ECO:0000313" key="8">
    <source>
        <dbReference type="Proteomes" id="UP000050430"/>
    </source>
</evidence>
<comment type="subcellular location">
    <subcellularLocation>
        <location evidence="6">Cytoplasm</location>
    </subcellularLocation>
    <text evidence="6">Membrane-associated.</text>
</comment>
<comment type="caution">
    <text evidence="6">Lacks conserved residue(s) required for the propagation of feature annotation.</text>
</comment>
<dbReference type="PANTHER" id="PTHR42749:SF1">
    <property type="entry name" value="CELL SHAPE-DETERMINING PROTEIN MREB"/>
    <property type="match status" value="1"/>
</dbReference>
<dbReference type="NCBIfam" id="TIGR00904">
    <property type="entry name" value="mreB"/>
    <property type="match status" value="1"/>
</dbReference>
<comment type="subunit">
    <text evidence="6">Forms polymers.</text>
</comment>
<feature type="binding site" evidence="6">
    <location>
        <begin position="157"/>
        <end position="159"/>
    </location>
    <ligand>
        <name>ATP</name>
        <dbReference type="ChEBI" id="CHEBI:30616"/>
    </ligand>
</feature>
<dbReference type="NCBIfam" id="NF010539">
    <property type="entry name" value="PRK13927.1"/>
    <property type="match status" value="1"/>
</dbReference>
<organism evidence="7 8">
    <name type="scientific">Leptolinea tardivitalis</name>
    <dbReference type="NCBI Taxonomy" id="229920"/>
    <lineage>
        <taxon>Bacteria</taxon>
        <taxon>Bacillati</taxon>
        <taxon>Chloroflexota</taxon>
        <taxon>Anaerolineae</taxon>
        <taxon>Anaerolineales</taxon>
        <taxon>Anaerolineaceae</taxon>
        <taxon>Leptolinea</taxon>
    </lineage>
</organism>
<dbReference type="InterPro" id="IPR043129">
    <property type="entry name" value="ATPase_NBD"/>
</dbReference>
<evidence type="ECO:0000256" key="2">
    <source>
        <dbReference type="ARBA" id="ARBA00022741"/>
    </source>
</evidence>
<feature type="binding site" evidence="6">
    <location>
        <begin position="205"/>
        <end position="208"/>
    </location>
    <ligand>
        <name>ATP</name>
        <dbReference type="ChEBI" id="CHEBI:30616"/>
    </ligand>
</feature>
<dbReference type="OrthoDB" id="9768127at2"/>
<sequence length="335" mass="35798">MPGFTRELGIDLGTMNIVVAEGSQILLQEPTVVAIIPDEMKMVEWGQAASDMIGRVPESIEVVRPLQHGVIAEYEITENLLGFLVKKICGPMFLFRPRVMVTVPYGVTSVESRAVQEASLGAGSRDVALIQQPLAAALGIDLPIGTPTGNMVISMGGGTMQAAVLSMYSIVTAETSTAGGLRFDDAIITYTRRKYGVIIGQPTAELLKIKIGSVIPQDQQQAMEVQGQDQVSGLPRPVNLTTDDLLEALQEPMTEVVNTARKVLEKTPPELLSDIIDRGVALCGGGSLLRGVDKYLTKALGIPAYLVDNPLTCTAEGAAKAQSMRDLLRRSLPSV</sequence>